<feature type="transmembrane region" description="Helical" evidence="8">
    <location>
        <begin position="384"/>
        <end position="407"/>
    </location>
</feature>
<proteinExistence type="inferred from homology"/>
<dbReference type="GO" id="GO:0016020">
    <property type="term" value="C:membrane"/>
    <property type="evidence" value="ECO:0007669"/>
    <property type="project" value="UniProtKB-SubCell"/>
</dbReference>
<feature type="transmembrane region" description="Helical" evidence="8">
    <location>
        <begin position="226"/>
        <end position="246"/>
    </location>
</feature>
<feature type="transmembrane region" description="Helical" evidence="8">
    <location>
        <begin position="419"/>
        <end position="440"/>
    </location>
</feature>
<evidence type="ECO:0000256" key="8">
    <source>
        <dbReference type="SAM" id="Phobius"/>
    </source>
</evidence>
<feature type="region of interest" description="Disordered" evidence="7">
    <location>
        <begin position="1"/>
        <end position="28"/>
    </location>
</feature>
<feature type="domain" description="Major facilitator superfamily (MFS) profile" evidence="9">
    <location>
        <begin position="66"/>
        <end position="477"/>
    </location>
</feature>
<feature type="transmembrane region" description="Helical" evidence="8">
    <location>
        <begin position="64"/>
        <end position="86"/>
    </location>
</feature>
<evidence type="ECO:0000256" key="1">
    <source>
        <dbReference type="ARBA" id="ARBA00004141"/>
    </source>
</evidence>
<name>A0A022VT54_TRIRU</name>
<sequence>MASEDSEKSPVEQKTGLDKEMPVTSGASRDLDQAYRFLQQYGESGESAQASAAELKRIRWKVDLYIIPIMFVCYTMQFIDKVSLNYAAVMGLNKDLKLKGNNFSNAATAFFIAYLIAEVPTGYILNKISAPKWLALNVTLWGISTACTAAARDYKTLLAARIFLGIFEAAIAPCLVLISSQWYTKSEQAPRFCIWYSGLGLGQIIGGLVSFGFQHVKNPDFTGWKAMFVVLGAVTCVAGIATYFIIPDSPMKARFLTEKEKAALLKHVSCNQTGVINTSFKMAHIIETLLDVQIWFMTIITTLISVSSGVVTTYSATLIKSFGYSAPRSALLNMPSGAVSIISTVVIGFAIRYKLYRSVGIVACCIPGIIGGALLSFAPEHNQGALLAGIYLVNSIVPTLIVIYQWLASNVAGSTKRSVSAALVTASFSIGNIIGPQTFQAKDAPRYIPAKIAVLATQACGAVLAACLLGYYIWENKRRDRVAAQNSQALPVSEDTTLSQTTSAEQKKWDNLTDKENLTFRYVY</sequence>
<feature type="transmembrane region" description="Helical" evidence="8">
    <location>
        <begin position="358"/>
        <end position="378"/>
    </location>
</feature>
<reference evidence="10" key="1">
    <citation type="submission" date="2014-02" db="EMBL/GenBank/DDBJ databases">
        <title>The Genome Sequence of Trichophyton rubrum (morphotype fischeri) CBS 288.86.</title>
        <authorList>
            <consortium name="The Broad Institute Genomics Platform"/>
            <person name="Cuomo C.A."/>
            <person name="White T.C."/>
            <person name="Graser Y."/>
            <person name="Martinez-Rossi N."/>
            <person name="Heitman J."/>
            <person name="Young S.K."/>
            <person name="Zeng Q."/>
            <person name="Gargeya S."/>
            <person name="Abouelleil A."/>
            <person name="Alvarado L."/>
            <person name="Chapman S.B."/>
            <person name="Gainer-Dewar J."/>
            <person name="Goldberg J."/>
            <person name="Griggs A."/>
            <person name="Gujja S."/>
            <person name="Hansen M."/>
            <person name="Howarth C."/>
            <person name="Imamovic A."/>
            <person name="Larimer J."/>
            <person name="Martinez D."/>
            <person name="Murphy C."/>
            <person name="Pearson M.D."/>
            <person name="Persinoti G."/>
            <person name="Poon T."/>
            <person name="Priest M."/>
            <person name="Roberts A.D."/>
            <person name="Saif S."/>
            <person name="Shea T.D."/>
            <person name="Sykes S.N."/>
            <person name="Wortman J."/>
            <person name="Nusbaum C."/>
            <person name="Birren B."/>
        </authorList>
    </citation>
    <scope>NUCLEOTIDE SEQUENCE [LARGE SCALE GENOMIC DNA]</scope>
    <source>
        <strain evidence="10">CBS 288.86</strain>
    </source>
</reference>
<accession>A0A022VT54</accession>
<dbReference type="OrthoDB" id="6730379at2759"/>
<feature type="transmembrane region" description="Helical" evidence="8">
    <location>
        <begin position="192"/>
        <end position="214"/>
    </location>
</feature>
<dbReference type="Proteomes" id="UP000023758">
    <property type="component" value="Unassembled WGS sequence"/>
</dbReference>
<evidence type="ECO:0000256" key="6">
    <source>
        <dbReference type="ARBA" id="ARBA00037968"/>
    </source>
</evidence>
<dbReference type="PANTHER" id="PTHR43791">
    <property type="entry name" value="PERMEASE-RELATED"/>
    <property type="match status" value="1"/>
</dbReference>
<feature type="compositionally biased region" description="Basic and acidic residues" evidence="7">
    <location>
        <begin position="1"/>
        <end position="21"/>
    </location>
</feature>
<evidence type="ECO:0000259" key="9">
    <source>
        <dbReference type="PROSITE" id="PS50850"/>
    </source>
</evidence>
<dbReference type="PANTHER" id="PTHR43791:SF40">
    <property type="entry name" value="THIAMINE PATHWAY TRANSPORTER THI73"/>
    <property type="match status" value="1"/>
</dbReference>
<dbReference type="InterPro" id="IPR011701">
    <property type="entry name" value="MFS"/>
</dbReference>
<keyword evidence="2" id="KW-0813">Transport</keyword>
<keyword evidence="3 8" id="KW-0812">Transmembrane</keyword>
<keyword evidence="4 8" id="KW-1133">Transmembrane helix</keyword>
<evidence type="ECO:0000256" key="5">
    <source>
        <dbReference type="ARBA" id="ARBA00023136"/>
    </source>
</evidence>
<feature type="transmembrane region" description="Helical" evidence="8">
    <location>
        <begin position="106"/>
        <end position="126"/>
    </location>
</feature>
<feature type="transmembrane region" description="Helical" evidence="8">
    <location>
        <begin position="133"/>
        <end position="152"/>
    </location>
</feature>
<dbReference type="SUPFAM" id="SSF103473">
    <property type="entry name" value="MFS general substrate transporter"/>
    <property type="match status" value="1"/>
</dbReference>
<evidence type="ECO:0000256" key="7">
    <source>
        <dbReference type="SAM" id="MobiDB-lite"/>
    </source>
</evidence>
<comment type="subcellular location">
    <subcellularLocation>
        <location evidence="1">Membrane</location>
        <topology evidence="1">Multi-pass membrane protein</topology>
    </subcellularLocation>
</comment>
<evidence type="ECO:0000313" key="10">
    <source>
        <dbReference type="EMBL" id="EZF49099.1"/>
    </source>
</evidence>
<dbReference type="PROSITE" id="PS50850">
    <property type="entry name" value="MFS"/>
    <property type="match status" value="1"/>
</dbReference>
<evidence type="ECO:0000256" key="2">
    <source>
        <dbReference type="ARBA" id="ARBA00022448"/>
    </source>
</evidence>
<dbReference type="InterPro" id="IPR036259">
    <property type="entry name" value="MFS_trans_sf"/>
</dbReference>
<gene>
    <name evidence="10" type="ORF">H103_07224</name>
</gene>
<evidence type="ECO:0000256" key="4">
    <source>
        <dbReference type="ARBA" id="ARBA00022989"/>
    </source>
</evidence>
<organism evidence="10">
    <name type="scientific">Trichophyton rubrum CBS 288.86</name>
    <dbReference type="NCBI Taxonomy" id="1215330"/>
    <lineage>
        <taxon>Eukaryota</taxon>
        <taxon>Fungi</taxon>
        <taxon>Dikarya</taxon>
        <taxon>Ascomycota</taxon>
        <taxon>Pezizomycotina</taxon>
        <taxon>Eurotiomycetes</taxon>
        <taxon>Eurotiomycetidae</taxon>
        <taxon>Onygenales</taxon>
        <taxon>Arthrodermataceae</taxon>
        <taxon>Trichophyton</taxon>
    </lineage>
</organism>
<dbReference type="InterPro" id="IPR020846">
    <property type="entry name" value="MFS_dom"/>
</dbReference>
<dbReference type="EMBL" id="KK207909">
    <property type="protein sequence ID" value="EZF49099.1"/>
    <property type="molecule type" value="Genomic_DNA"/>
</dbReference>
<feature type="transmembrane region" description="Helical" evidence="8">
    <location>
        <begin position="452"/>
        <end position="474"/>
    </location>
</feature>
<dbReference type="Gene3D" id="1.20.1250.20">
    <property type="entry name" value="MFS general substrate transporter like domains"/>
    <property type="match status" value="2"/>
</dbReference>
<feature type="transmembrane region" description="Helical" evidence="8">
    <location>
        <begin position="158"/>
        <end position="180"/>
    </location>
</feature>
<feature type="transmembrane region" description="Helical" evidence="8">
    <location>
        <begin position="331"/>
        <end position="351"/>
    </location>
</feature>
<dbReference type="GO" id="GO:0022857">
    <property type="term" value="F:transmembrane transporter activity"/>
    <property type="evidence" value="ECO:0007669"/>
    <property type="project" value="InterPro"/>
</dbReference>
<feature type="transmembrane region" description="Helical" evidence="8">
    <location>
        <begin position="294"/>
        <end position="319"/>
    </location>
</feature>
<dbReference type="AlphaFoldDB" id="A0A022VT54"/>
<keyword evidence="5 8" id="KW-0472">Membrane</keyword>
<evidence type="ECO:0000256" key="3">
    <source>
        <dbReference type="ARBA" id="ARBA00022692"/>
    </source>
</evidence>
<dbReference type="Pfam" id="PF07690">
    <property type="entry name" value="MFS_1"/>
    <property type="match status" value="1"/>
</dbReference>
<comment type="similarity">
    <text evidence="6">Belongs to the major facilitator superfamily. Allantoate permease family.</text>
</comment>
<dbReference type="FunFam" id="1.20.1250.20:FF:000064">
    <property type="entry name" value="MFS allantoate transporter"/>
    <property type="match status" value="1"/>
</dbReference>
<protein>
    <recommendedName>
        <fullName evidence="9">Major facilitator superfamily (MFS) profile domain-containing protein</fullName>
    </recommendedName>
</protein>